<proteinExistence type="inferred from homology"/>
<dbReference type="EMBL" id="JBDPGJ010000007">
    <property type="protein sequence ID" value="MEX0409069.1"/>
    <property type="molecule type" value="Genomic_DNA"/>
</dbReference>
<feature type="transmembrane region" description="Helical" evidence="6">
    <location>
        <begin position="56"/>
        <end position="78"/>
    </location>
</feature>
<evidence type="ECO:0000256" key="6">
    <source>
        <dbReference type="SAM" id="Phobius"/>
    </source>
</evidence>
<evidence type="ECO:0000313" key="7">
    <source>
        <dbReference type="EMBL" id="MEX0409069.1"/>
    </source>
</evidence>
<dbReference type="RefSeq" id="WP_367956910.1">
    <property type="nucleotide sequence ID" value="NZ_JBDPGJ010000007.1"/>
</dbReference>
<dbReference type="Pfam" id="PF01594">
    <property type="entry name" value="AI-2E_transport"/>
    <property type="match status" value="1"/>
</dbReference>
<keyword evidence="3 6" id="KW-0812">Transmembrane</keyword>
<gene>
    <name evidence="7" type="ORF">ABGN05_25840</name>
</gene>
<keyword evidence="4 6" id="KW-1133">Transmembrane helix</keyword>
<reference evidence="7 8" key="1">
    <citation type="submission" date="2024-05" db="EMBL/GenBank/DDBJ databases">
        <authorList>
            <person name="Jiang F."/>
        </authorList>
    </citation>
    <scope>NUCLEOTIDE SEQUENCE [LARGE SCALE GENOMIC DNA]</scope>
    <source>
        <strain evidence="7 8">LZ166</strain>
    </source>
</reference>
<name>A0ABV3SQV4_9HYPH</name>
<feature type="transmembrane region" description="Helical" evidence="6">
    <location>
        <begin position="260"/>
        <end position="287"/>
    </location>
</feature>
<accession>A0ABV3SQV4</accession>
<comment type="similarity">
    <text evidence="2">Belongs to the autoinducer-2 exporter (AI-2E) (TC 2.A.86) family.</text>
</comment>
<dbReference type="Proteomes" id="UP001556692">
    <property type="component" value="Unassembled WGS sequence"/>
</dbReference>
<protein>
    <submittedName>
        <fullName evidence="7">AI-2E family transporter</fullName>
    </submittedName>
</protein>
<keyword evidence="5 6" id="KW-0472">Membrane</keyword>
<evidence type="ECO:0000256" key="3">
    <source>
        <dbReference type="ARBA" id="ARBA00022692"/>
    </source>
</evidence>
<evidence type="ECO:0000313" key="8">
    <source>
        <dbReference type="Proteomes" id="UP001556692"/>
    </source>
</evidence>
<sequence length="364" mass="39355">MRTIEDQAFLWLLLLTSVAFGVIVWPYFGAVLWGVIAAIIFLPVQRRLSRATGRPGFAAIVTVVLTVLLVIVPLLLIASSLALEATTLYENIQSGQVDLGQILRGIIDGIPGWMKEPLAALDLTSLDAIRDRLSETFTQFLQVLVSRALIVGQSTLEFFVGIGVMLYLLFFLLRDGAGLTRRIKRAIPLRSRQRDALLEKFAVVVRATVRGSLLVAALQGALGGLIFWLLGIHAPVLWAVLMAFLALLPLVGSGLVWVPVAIYLLVSGAVLKGLVLIAFGMLVIGLVDNLLRPYLVGKSTRMPDYVVLISTLGGISVFGLNGFVIGPMIAAMFIAVWDIFVATRDSLEPEPARAAAPMADAEDE</sequence>
<evidence type="ECO:0000256" key="4">
    <source>
        <dbReference type="ARBA" id="ARBA00022989"/>
    </source>
</evidence>
<dbReference type="PANTHER" id="PTHR21716:SF4">
    <property type="entry name" value="TRANSMEMBRANE PROTEIN 245"/>
    <property type="match status" value="1"/>
</dbReference>
<keyword evidence="8" id="KW-1185">Reference proteome</keyword>
<organism evidence="7 8">
    <name type="scientific">Aquibium pacificus</name>
    <dbReference type="NCBI Taxonomy" id="3153579"/>
    <lineage>
        <taxon>Bacteria</taxon>
        <taxon>Pseudomonadati</taxon>
        <taxon>Pseudomonadota</taxon>
        <taxon>Alphaproteobacteria</taxon>
        <taxon>Hyphomicrobiales</taxon>
        <taxon>Phyllobacteriaceae</taxon>
        <taxon>Aquibium</taxon>
    </lineage>
</organism>
<feature type="transmembrane region" description="Helical" evidence="6">
    <location>
        <begin position="158"/>
        <end position="177"/>
    </location>
</feature>
<feature type="transmembrane region" description="Helical" evidence="6">
    <location>
        <begin position="307"/>
        <end position="337"/>
    </location>
</feature>
<evidence type="ECO:0000256" key="5">
    <source>
        <dbReference type="ARBA" id="ARBA00023136"/>
    </source>
</evidence>
<comment type="caution">
    <text evidence="7">The sequence shown here is derived from an EMBL/GenBank/DDBJ whole genome shotgun (WGS) entry which is preliminary data.</text>
</comment>
<feature type="transmembrane region" description="Helical" evidence="6">
    <location>
        <begin position="12"/>
        <end position="44"/>
    </location>
</feature>
<dbReference type="InterPro" id="IPR002549">
    <property type="entry name" value="AI-2E-like"/>
</dbReference>
<feature type="transmembrane region" description="Helical" evidence="6">
    <location>
        <begin position="225"/>
        <end position="248"/>
    </location>
</feature>
<dbReference type="PANTHER" id="PTHR21716">
    <property type="entry name" value="TRANSMEMBRANE PROTEIN"/>
    <property type="match status" value="1"/>
</dbReference>
<evidence type="ECO:0000256" key="2">
    <source>
        <dbReference type="ARBA" id="ARBA00009773"/>
    </source>
</evidence>
<evidence type="ECO:0000256" key="1">
    <source>
        <dbReference type="ARBA" id="ARBA00004141"/>
    </source>
</evidence>
<comment type="subcellular location">
    <subcellularLocation>
        <location evidence="1">Membrane</location>
        <topology evidence="1">Multi-pass membrane protein</topology>
    </subcellularLocation>
</comment>